<dbReference type="AlphaFoldDB" id="A0A8H4AD64"/>
<keyword evidence="2" id="KW-1185">Reference proteome</keyword>
<evidence type="ECO:0000313" key="2">
    <source>
        <dbReference type="Proteomes" id="UP000439903"/>
    </source>
</evidence>
<accession>A0A8H4AD64</accession>
<organism evidence="1 2">
    <name type="scientific">Gigaspora margarita</name>
    <dbReference type="NCBI Taxonomy" id="4874"/>
    <lineage>
        <taxon>Eukaryota</taxon>
        <taxon>Fungi</taxon>
        <taxon>Fungi incertae sedis</taxon>
        <taxon>Mucoromycota</taxon>
        <taxon>Glomeromycotina</taxon>
        <taxon>Glomeromycetes</taxon>
        <taxon>Diversisporales</taxon>
        <taxon>Gigasporaceae</taxon>
        <taxon>Gigaspora</taxon>
    </lineage>
</organism>
<protein>
    <submittedName>
        <fullName evidence="1">Uncharacterized protein</fullName>
    </submittedName>
</protein>
<dbReference type="EMBL" id="WTPW01000771">
    <property type="protein sequence ID" value="KAF0481456.1"/>
    <property type="molecule type" value="Genomic_DNA"/>
</dbReference>
<dbReference type="OrthoDB" id="2476949at2759"/>
<evidence type="ECO:0000313" key="1">
    <source>
        <dbReference type="EMBL" id="KAF0481456.1"/>
    </source>
</evidence>
<dbReference type="Proteomes" id="UP000439903">
    <property type="component" value="Unassembled WGS sequence"/>
</dbReference>
<gene>
    <name evidence="1" type="ORF">F8M41_023593</name>
</gene>
<comment type="caution">
    <text evidence="1">The sequence shown here is derived from an EMBL/GenBank/DDBJ whole genome shotgun (WGS) entry which is preliminary data.</text>
</comment>
<reference evidence="1 2" key="1">
    <citation type="journal article" date="2019" name="Environ. Microbiol.">
        <title>At the nexus of three kingdoms: the genome of the mycorrhizal fungus Gigaspora margarita provides insights into plant, endobacterial and fungal interactions.</title>
        <authorList>
            <person name="Venice F."/>
            <person name="Ghignone S."/>
            <person name="Salvioli di Fossalunga A."/>
            <person name="Amselem J."/>
            <person name="Novero M."/>
            <person name="Xianan X."/>
            <person name="Sedzielewska Toro K."/>
            <person name="Morin E."/>
            <person name="Lipzen A."/>
            <person name="Grigoriev I.V."/>
            <person name="Henrissat B."/>
            <person name="Martin F.M."/>
            <person name="Bonfante P."/>
        </authorList>
    </citation>
    <scope>NUCLEOTIDE SEQUENCE [LARGE SCALE GENOMIC DNA]</scope>
    <source>
        <strain evidence="1 2">BEG34</strain>
    </source>
</reference>
<name>A0A8H4AD64_GIGMA</name>
<sequence length="231" mass="27612">MNRVDNIIVEDISSKDILKDSELFSRSFLRSLQDVEYKKKELENRFRKSGLVQALFSCKKAYNFGQKHDDEELVQRDFGQFERRLDYIIVFKGKYNHDITKHTTEIVFHKGDKTKFYKMQWDVELCIDEDVIEKIIEESEKFNKSIEGEHITDSDNLYCRKKFLKFKKQYLRDFSRKIVSNYKQFMIETSSSESSKRKIDNIINDIIEIGEDFISENSENSLENEKKTNCK</sequence>
<proteinExistence type="predicted"/>